<name>A0A317Y2D2_9BASI</name>
<dbReference type="EMBL" id="KZ819188">
    <property type="protein sequence ID" value="PWZ03779.1"/>
    <property type="molecule type" value="Genomic_DNA"/>
</dbReference>
<organism evidence="11 12">
    <name type="scientific">Testicularia cyperi</name>
    <dbReference type="NCBI Taxonomy" id="1882483"/>
    <lineage>
        <taxon>Eukaryota</taxon>
        <taxon>Fungi</taxon>
        <taxon>Dikarya</taxon>
        <taxon>Basidiomycota</taxon>
        <taxon>Ustilaginomycotina</taxon>
        <taxon>Ustilaginomycetes</taxon>
        <taxon>Ustilaginales</taxon>
        <taxon>Anthracoideaceae</taxon>
        <taxon>Testicularia</taxon>
    </lineage>
</organism>
<dbReference type="STRING" id="1882483.A0A317Y2D2"/>
<dbReference type="InterPro" id="IPR008806">
    <property type="entry name" value="RNA_pol_III_Rpc82_C"/>
</dbReference>
<evidence type="ECO:0000256" key="1">
    <source>
        <dbReference type="ARBA" id="ARBA00004123"/>
    </source>
</evidence>
<dbReference type="GO" id="GO:0005666">
    <property type="term" value="C:RNA polymerase III complex"/>
    <property type="evidence" value="ECO:0007669"/>
    <property type="project" value="UniProtKB-UniRule"/>
</dbReference>
<comment type="similarity">
    <text evidence="6">Belongs to the RNA polymerase beta chain family.</text>
</comment>
<evidence type="ECO:0000313" key="11">
    <source>
        <dbReference type="EMBL" id="PWZ03779.1"/>
    </source>
</evidence>
<dbReference type="FunCoup" id="A0A317Y2D2">
    <property type="interactions" value="633"/>
</dbReference>
<feature type="compositionally biased region" description="Basic and acidic residues" evidence="7">
    <location>
        <begin position="358"/>
        <end position="368"/>
    </location>
</feature>
<evidence type="ECO:0000259" key="9">
    <source>
        <dbReference type="Pfam" id="PF08221"/>
    </source>
</evidence>
<gene>
    <name evidence="11" type="ORF">BCV70DRAFT_23078</name>
</gene>
<dbReference type="Pfam" id="PF22536">
    <property type="entry name" value="WHD_POLR3C"/>
    <property type="match status" value="1"/>
</dbReference>
<keyword evidence="12" id="KW-1185">Reference proteome</keyword>
<proteinExistence type="inferred from homology"/>
<comment type="subunit">
    <text evidence="6">Component of the RNA polymerase III (Pol III) complex consisting of 17 subunits.</text>
</comment>
<dbReference type="GO" id="GO:0003697">
    <property type="term" value="F:single-stranded DNA binding"/>
    <property type="evidence" value="ECO:0007669"/>
    <property type="project" value="UniProtKB-UniRule"/>
</dbReference>
<feature type="domain" description="DNA-directed RNA polymerase III subunit RPC3 winged-helix" evidence="10">
    <location>
        <begin position="550"/>
        <end position="626"/>
    </location>
</feature>
<evidence type="ECO:0000256" key="2">
    <source>
        <dbReference type="ARBA" id="ARBA00022478"/>
    </source>
</evidence>
<dbReference type="Pfam" id="PF05645">
    <property type="entry name" value="RNA_pol_Rpc82"/>
    <property type="match status" value="1"/>
</dbReference>
<evidence type="ECO:0000259" key="10">
    <source>
        <dbReference type="Pfam" id="PF22536"/>
    </source>
</evidence>
<dbReference type="PANTHER" id="PTHR12949">
    <property type="entry name" value="RNA POLYMERASE III DNA DIRECTED -RELATED"/>
    <property type="match status" value="1"/>
</dbReference>
<dbReference type="InterPro" id="IPR036388">
    <property type="entry name" value="WH-like_DNA-bd_sf"/>
</dbReference>
<dbReference type="OrthoDB" id="272392at2759"/>
<feature type="region of interest" description="Disordered" evidence="7">
    <location>
        <begin position="344"/>
        <end position="385"/>
    </location>
</feature>
<protein>
    <recommendedName>
        <fullName evidence="6">DNA-directed RNA polymerase III subunit RPC3</fullName>
        <shortName evidence="6">RNA polymerase III subunit C3</shortName>
    </recommendedName>
</protein>
<dbReference type="InParanoid" id="A0A317Y2D2"/>
<dbReference type="InterPro" id="IPR013197">
    <property type="entry name" value="RNA_pol_III_RPC82-rel_HTH"/>
</dbReference>
<evidence type="ECO:0000256" key="7">
    <source>
        <dbReference type="SAM" id="MobiDB-lite"/>
    </source>
</evidence>
<feature type="domain" description="RNA polymerase III Rpc82 C -terminal" evidence="8">
    <location>
        <begin position="350"/>
        <end position="504"/>
    </location>
</feature>
<dbReference type="InterPro" id="IPR039748">
    <property type="entry name" value="RPC3"/>
</dbReference>
<dbReference type="Proteomes" id="UP000246740">
    <property type="component" value="Unassembled WGS sequence"/>
</dbReference>
<evidence type="ECO:0000256" key="5">
    <source>
        <dbReference type="ARBA" id="ARBA00025127"/>
    </source>
</evidence>
<feature type="domain" description="RNA polymerase III subunit RPC82-related helix-turn-helix" evidence="9">
    <location>
        <begin position="15"/>
        <end position="52"/>
    </location>
</feature>
<evidence type="ECO:0000259" key="8">
    <source>
        <dbReference type="Pfam" id="PF05645"/>
    </source>
</evidence>
<dbReference type="AlphaFoldDB" id="A0A317Y2D2"/>
<evidence type="ECO:0000313" key="12">
    <source>
        <dbReference type="Proteomes" id="UP000246740"/>
    </source>
</evidence>
<accession>A0A317Y2D2</accession>
<comment type="function">
    <text evidence="5 6">DNA-dependent RNA polymerase catalyzes the transcription of DNA into RNA using the four ribonucleoside triphosphates as substrates. Specific core component of RNA polymerase III which synthesizes small RNAs, such as 5S rRNA and tRNAs.</text>
</comment>
<dbReference type="Pfam" id="PF08221">
    <property type="entry name" value="HTH_9"/>
    <property type="match status" value="1"/>
</dbReference>
<keyword evidence="2 6" id="KW-0240">DNA-directed RNA polymerase</keyword>
<keyword evidence="3 6" id="KW-0804">Transcription</keyword>
<dbReference type="InterPro" id="IPR055207">
    <property type="entry name" value="POLR3C_WHD"/>
</dbReference>
<evidence type="ECO:0000256" key="6">
    <source>
        <dbReference type="RuleBase" id="RU367076"/>
    </source>
</evidence>
<comment type="subcellular location">
    <subcellularLocation>
        <location evidence="1 6">Nucleus</location>
    </subcellularLocation>
</comment>
<dbReference type="PANTHER" id="PTHR12949:SF0">
    <property type="entry name" value="DNA-DIRECTED RNA POLYMERASE III SUBUNIT RPC3"/>
    <property type="match status" value="1"/>
</dbReference>
<reference evidence="11 12" key="1">
    <citation type="journal article" date="2018" name="Mol. Biol. Evol.">
        <title>Broad Genomic Sampling Reveals a Smut Pathogenic Ancestry of the Fungal Clade Ustilaginomycotina.</title>
        <authorList>
            <person name="Kijpornyongpan T."/>
            <person name="Mondo S.J."/>
            <person name="Barry K."/>
            <person name="Sandor L."/>
            <person name="Lee J."/>
            <person name="Lipzen A."/>
            <person name="Pangilinan J."/>
            <person name="LaButti K."/>
            <person name="Hainaut M."/>
            <person name="Henrissat B."/>
            <person name="Grigoriev I.V."/>
            <person name="Spatafora J.W."/>
            <person name="Aime M.C."/>
        </authorList>
    </citation>
    <scope>NUCLEOTIDE SEQUENCE [LARGE SCALE GENOMIC DNA]</scope>
    <source>
        <strain evidence="11 12">MCA 3645</strain>
    </source>
</reference>
<evidence type="ECO:0000256" key="4">
    <source>
        <dbReference type="ARBA" id="ARBA00023242"/>
    </source>
</evidence>
<dbReference type="GO" id="GO:0006351">
    <property type="term" value="P:DNA-templated transcription"/>
    <property type="evidence" value="ECO:0007669"/>
    <property type="project" value="InterPro"/>
</dbReference>
<dbReference type="Gene3D" id="1.10.10.10">
    <property type="entry name" value="Winged helix-like DNA-binding domain superfamily/Winged helix DNA-binding domain"/>
    <property type="match status" value="4"/>
</dbReference>
<evidence type="ECO:0000256" key="3">
    <source>
        <dbReference type="ARBA" id="ARBA00023163"/>
    </source>
</evidence>
<sequence>MTTMSSQAHSPQKIKLCEHVLLQHFGPIASRVGALLLKRGRLTIRDIQRFLNQPPTRANRGPSDPFGNTSTKFGKSTVASAPVAGASSSFNGGDPNAPVPVPKLLVQQTIMTLVQHGCAWHSSTDPDLTDPSQEYFEINVNEVLCRLRFGRYIGIAEEELGEVAARIVKLLLQHGKLQAKDIVESIKTDIVAQRQHADGAVAAQPSLNGDASMVNGTSHVNGKRKADPLSDDAEIRAQVSRKLVQLLYYTYFRPSTVQQHVSPRDKEIHYELQKRRQLRGLPTPKDIQKIKDEVKIQIAEERDADWDASSSAQMAIGSDGLISEQREARRGLIRRKQSAIAVASAASKSKRSKTTSAVKDKRGKDKAKNGVNGAHAAGPAGESFDPADAFDIDPSVWLRVHYDRFDVHLRDEVMVEAVREKYNITAGEVFRQLILSGDASSRKSVKDERSAPFSITVLSHKMPADLSLQKGFDRKSFGKEKSAIPSKQEFLAEYCAIMSNSEDVTGRSRSTRFLAPASDSTTRSAGGSKVASSFTIEYRNVAERMRQDLLKNVVEEKFGTAAIRIMNILRDKGKLEEKHISKLALISMSETRDLCSRLFHASLLGLQEVPKTKDRDPAKTFFLWFVDEDKCRAWLLDHLYQSLARLGQRRHEEMRRQTTLLRKVERSDVKLDTVGLLTEWERESWDRLQNVLRILTVAEMRTEIDVFVMRDLAPGAPSSAFSNA</sequence>
<keyword evidence="4 6" id="KW-0539">Nucleus</keyword>